<evidence type="ECO:0000313" key="5">
    <source>
        <dbReference type="EMBL" id="GJJ06271.1"/>
    </source>
</evidence>
<dbReference type="AlphaFoldDB" id="A0AAV4ZWJ8"/>
<dbReference type="InterPro" id="IPR033121">
    <property type="entry name" value="PEPTIDASE_A1"/>
</dbReference>
<evidence type="ECO:0000256" key="2">
    <source>
        <dbReference type="SAM" id="MobiDB-lite"/>
    </source>
</evidence>
<feature type="domain" description="Peptidase A1" evidence="4">
    <location>
        <begin position="33"/>
        <end position="385"/>
    </location>
</feature>
<reference evidence="5" key="1">
    <citation type="submission" date="2021-10" db="EMBL/GenBank/DDBJ databases">
        <title>De novo Genome Assembly of Clathrus columnatus (Basidiomycota, Fungi) Using Illumina and Nanopore Sequence Data.</title>
        <authorList>
            <person name="Ogiso-Tanaka E."/>
            <person name="Itagaki H."/>
            <person name="Hosoya T."/>
            <person name="Hosaka K."/>
        </authorList>
    </citation>
    <scope>NUCLEOTIDE SEQUENCE</scope>
    <source>
        <strain evidence="5">MO-923</strain>
    </source>
</reference>
<keyword evidence="3" id="KW-0812">Transmembrane</keyword>
<feature type="transmembrane region" description="Helical" evidence="3">
    <location>
        <begin position="437"/>
        <end position="460"/>
    </location>
</feature>
<dbReference type="InterPro" id="IPR034164">
    <property type="entry name" value="Pepsin-like_dom"/>
</dbReference>
<feature type="region of interest" description="Disordered" evidence="2">
    <location>
        <begin position="476"/>
        <end position="513"/>
    </location>
</feature>
<dbReference type="EMBL" id="BPWL01000001">
    <property type="protein sequence ID" value="GJJ06271.1"/>
    <property type="molecule type" value="Genomic_DNA"/>
</dbReference>
<keyword evidence="6" id="KW-1185">Reference proteome</keyword>
<dbReference type="Proteomes" id="UP001050691">
    <property type="component" value="Unassembled WGS sequence"/>
</dbReference>
<dbReference type="InterPro" id="IPR001461">
    <property type="entry name" value="Aspartic_peptidase_A1"/>
</dbReference>
<dbReference type="PROSITE" id="PS51767">
    <property type="entry name" value="PEPTIDASE_A1"/>
    <property type="match status" value="1"/>
</dbReference>
<feature type="region of interest" description="Disordered" evidence="2">
    <location>
        <begin position="549"/>
        <end position="619"/>
    </location>
</feature>
<dbReference type="Pfam" id="PF00026">
    <property type="entry name" value="Asp"/>
    <property type="match status" value="2"/>
</dbReference>
<organism evidence="5 6">
    <name type="scientific">Clathrus columnatus</name>
    <dbReference type="NCBI Taxonomy" id="1419009"/>
    <lineage>
        <taxon>Eukaryota</taxon>
        <taxon>Fungi</taxon>
        <taxon>Dikarya</taxon>
        <taxon>Basidiomycota</taxon>
        <taxon>Agaricomycotina</taxon>
        <taxon>Agaricomycetes</taxon>
        <taxon>Phallomycetidae</taxon>
        <taxon>Phallales</taxon>
        <taxon>Clathraceae</taxon>
        <taxon>Clathrus</taxon>
    </lineage>
</organism>
<feature type="compositionally biased region" description="Basic and acidic residues" evidence="2">
    <location>
        <begin position="601"/>
        <end position="612"/>
    </location>
</feature>
<dbReference type="CDD" id="cd05471">
    <property type="entry name" value="pepsin_like"/>
    <property type="match status" value="1"/>
</dbReference>
<comment type="caution">
    <text evidence="5">The sequence shown here is derived from an EMBL/GenBank/DDBJ whole genome shotgun (WGS) entry which is preliminary data.</text>
</comment>
<name>A0AAV4ZWJ8_9AGAM</name>
<evidence type="ECO:0000256" key="1">
    <source>
        <dbReference type="ARBA" id="ARBA00007447"/>
    </source>
</evidence>
<feature type="compositionally biased region" description="Low complexity" evidence="2">
    <location>
        <begin position="568"/>
        <end position="578"/>
    </location>
</feature>
<evidence type="ECO:0000259" key="4">
    <source>
        <dbReference type="PROSITE" id="PS51767"/>
    </source>
</evidence>
<evidence type="ECO:0000256" key="3">
    <source>
        <dbReference type="SAM" id="Phobius"/>
    </source>
</evidence>
<dbReference type="InterPro" id="IPR021109">
    <property type="entry name" value="Peptidase_aspartic_dom_sf"/>
</dbReference>
<accession>A0AAV4ZWJ8</accession>
<dbReference type="PANTHER" id="PTHR47966">
    <property type="entry name" value="BETA-SITE APP-CLEAVING ENZYME, ISOFORM A-RELATED"/>
    <property type="match status" value="1"/>
</dbReference>
<dbReference type="PANTHER" id="PTHR47966:SF51">
    <property type="entry name" value="BETA-SITE APP-CLEAVING ENZYME, ISOFORM A-RELATED"/>
    <property type="match status" value="1"/>
</dbReference>
<feature type="compositionally biased region" description="Basic and acidic residues" evidence="2">
    <location>
        <begin position="482"/>
        <end position="504"/>
    </location>
</feature>
<keyword evidence="3" id="KW-0472">Membrane</keyword>
<comment type="similarity">
    <text evidence="1">Belongs to the peptidase A1 family.</text>
</comment>
<proteinExistence type="inferred from homology"/>
<sequence length="640" mass="68294">MRRPRDEEAQSQGDQGVILNLTLSGDGVWNAIYSVQAIVGKAQQTLSFSIDTGSSDLWIASTSCSSSACSGAHTSLYNPASAILTGQTLNLEYLGGSVDGDIVWDSFTLGPYSIPAQAMVSASQVSDELLSSNFVGLLGLALPKNSNIAKWIPPTESDSPDGATFQQNVFGLTPIDTAPAQRFLGISLERPGSSRIPSLLTIGKHPENLIPNFDSSQIKYMDLIPSPIGDTYWRVSLDAITGWIDSIPYPVTLGASTTLTNVDGPVAVIDTGGSIILATRAIANGIYGAWGIGPGSDGNYYIPCETPMNMTISLGNIGPIPIHPLDLTARAPGSEPSLTDTCMGVIQASDQLAGVGDMVLGVAFLRNVYSVLSSDSSNDTDVDSAINEDISPRLGFISLTNPTTALQEFHSVRVLGQSLDPSNNSSPTSAVVVDRSLSVGVIVLFGIIGFFFLCATLFGVRWWMLRSRFKKDSQDPLNWVDQKPKNANETDQVKKITDESKDESSYAESTSWSERTRPELAYIPDQEATPEFQTLPSSLLSALETGEEIQEELSSLPSSDLNRPVVHSRSPSSATASSFKEDFGMAGVGARNSMASATSSKEVRPRIQEDANRSYSQSFSPVMWTGDELGPIVSGDSVES</sequence>
<dbReference type="GO" id="GO:0006508">
    <property type="term" value="P:proteolysis"/>
    <property type="evidence" value="ECO:0007669"/>
    <property type="project" value="InterPro"/>
</dbReference>
<dbReference type="GO" id="GO:0004190">
    <property type="term" value="F:aspartic-type endopeptidase activity"/>
    <property type="evidence" value="ECO:0007669"/>
    <property type="project" value="InterPro"/>
</dbReference>
<protein>
    <recommendedName>
        <fullName evidence="4">Peptidase A1 domain-containing protein</fullName>
    </recommendedName>
</protein>
<evidence type="ECO:0000313" key="6">
    <source>
        <dbReference type="Proteomes" id="UP001050691"/>
    </source>
</evidence>
<dbReference type="SUPFAM" id="SSF50630">
    <property type="entry name" value="Acid proteases"/>
    <property type="match status" value="1"/>
</dbReference>
<gene>
    <name evidence="5" type="ORF">Clacol_000462</name>
</gene>
<dbReference type="Gene3D" id="2.40.70.10">
    <property type="entry name" value="Acid Proteases"/>
    <property type="match status" value="2"/>
</dbReference>
<keyword evidence="3" id="KW-1133">Transmembrane helix</keyword>
<dbReference type="PRINTS" id="PR00792">
    <property type="entry name" value="PEPSIN"/>
</dbReference>
<feature type="compositionally biased region" description="Polar residues" evidence="2">
    <location>
        <begin position="552"/>
        <end position="561"/>
    </location>
</feature>